<gene>
    <name evidence="1" type="ORF">SAMN04490185_3373</name>
</gene>
<dbReference type="Proteomes" id="UP000183114">
    <property type="component" value="Unassembled WGS sequence"/>
</dbReference>
<sequence length="39" mass="4041">MMSAPADGGPLLNIGFTYAYSSQKVVSAFTCTRTAGGLR</sequence>
<organism evidence="1 2">
    <name type="scientific">Pseudomonas frederiksbergensis</name>
    <dbReference type="NCBI Taxonomy" id="104087"/>
    <lineage>
        <taxon>Bacteria</taxon>
        <taxon>Pseudomonadati</taxon>
        <taxon>Pseudomonadota</taxon>
        <taxon>Gammaproteobacteria</taxon>
        <taxon>Pseudomonadales</taxon>
        <taxon>Pseudomonadaceae</taxon>
        <taxon>Pseudomonas</taxon>
    </lineage>
</organism>
<evidence type="ECO:0000313" key="2">
    <source>
        <dbReference type="Proteomes" id="UP000183114"/>
    </source>
</evidence>
<dbReference type="AlphaFoldDB" id="A0A1H5A767"/>
<proteinExistence type="predicted"/>
<reference evidence="1 2" key="1">
    <citation type="submission" date="2016-10" db="EMBL/GenBank/DDBJ databases">
        <authorList>
            <person name="de Groot N.N."/>
        </authorList>
    </citation>
    <scope>NUCLEOTIDE SEQUENCE [LARGE SCALE GENOMIC DNA]</scope>
    <source>
        <strain evidence="1 2">BS3655</strain>
    </source>
</reference>
<protein>
    <submittedName>
        <fullName evidence="1">Uncharacterized protein</fullName>
    </submittedName>
</protein>
<evidence type="ECO:0000313" key="1">
    <source>
        <dbReference type="EMBL" id="SED38092.1"/>
    </source>
</evidence>
<accession>A0A1H5A767</accession>
<name>A0A1H5A767_9PSED</name>
<dbReference type="EMBL" id="FNTF01000002">
    <property type="protein sequence ID" value="SED38092.1"/>
    <property type="molecule type" value="Genomic_DNA"/>
</dbReference>